<keyword evidence="1" id="KW-1133">Transmembrane helix</keyword>
<gene>
    <name evidence="2" type="ordered locus">Ndas_1680</name>
</gene>
<accession>D7B4R9</accession>
<feature type="transmembrane region" description="Helical" evidence="1">
    <location>
        <begin position="251"/>
        <end position="272"/>
    </location>
</feature>
<proteinExistence type="predicted"/>
<feature type="transmembrane region" description="Helical" evidence="1">
    <location>
        <begin position="310"/>
        <end position="329"/>
    </location>
</feature>
<dbReference type="AlphaFoldDB" id="D7B4R9"/>
<evidence type="ECO:0000313" key="2">
    <source>
        <dbReference type="EMBL" id="ADH67109.1"/>
    </source>
</evidence>
<dbReference type="EMBL" id="CP002040">
    <property type="protein sequence ID" value="ADH67109.1"/>
    <property type="molecule type" value="Genomic_DNA"/>
</dbReference>
<dbReference type="OrthoDB" id="2014935at2"/>
<dbReference type="Proteomes" id="UP000002219">
    <property type="component" value="Chromosome 1"/>
</dbReference>
<dbReference type="RefSeq" id="WP_013152716.1">
    <property type="nucleotide sequence ID" value="NC_014210.1"/>
</dbReference>
<feature type="transmembrane region" description="Helical" evidence="1">
    <location>
        <begin position="356"/>
        <end position="379"/>
    </location>
</feature>
<feature type="transmembrane region" description="Helical" evidence="1">
    <location>
        <begin position="97"/>
        <end position="117"/>
    </location>
</feature>
<feature type="transmembrane region" description="Helical" evidence="1">
    <location>
        <begin position="471"/>
        <end position="489"/>
    </location>
</feature>
<dbReference type="HOGENOM" id="CLU_036785_2_0_11"/>
<evidence type="ECO:0000256" key="1">
    <source>
        <dbReference type="SAM" id="Phobius"/>
    </source>
</evidence>
<feature type="transmembrane region" description="Helical" evidence="1">
    <location>
        <begin position="138"/>
        <end position="167"/>
    </location>
</feature>
<evidence type="ECO:0000313" key="3">
    <source>
        <dbReference type="Proteomes" id="UP000002219"/>
    </source>
</evidence>
<feature type="transmembrane region" description="Helical" evidence="1">
    <location>
        <begin position="400"/>
        <end position="430"/>
    </location>
</feature>
<dbReference type="eggNOG" id="COG3559">
    <property type="taxonomic scope" value="Bacteria"/>
</dbReference>
<dbReference type="KEGG" id="nda:Ndas_1680"/>
<keyword evidence="1" id="KW-0812">Transmembrane</keyword>
<sequence>MSAPIAARSARTAFRPLPAGTRHLVRLSLRRDRVLVTVWLAVTVGIALGGAVSADATYPTPEARQERWEQLQSVPMFALFQSRAFAASAEALVAQQAFAAATMCAALGAVLLVVRGTRTEEASGRSELLGGAPLGRHAGLAGALTVALGSAAVLAAVIAAGLLALGLPVAGSVALALVTAAAAGVGAGLAAVSVQCTARPGAAAGLALGAFYVMHMVRGTGAAAGGGALWLTWAVPNGWLENVRPFADERWWALLPVLAWIALTVGAAFALAERRDLGFALFSRRGGPVRAARWLRSVPALVWRLHRGSVLVWAAALAVMGLAMGRTGAQAMAEYADMPWVRAMAAELGVEPADTFFVYVVFAFVFPVAAHAVLTALCVRAEENAGTGELLLAGPTGRTAWALAHAATAFTAPVVLLAALGVAVGLGAGLGGERVWFDVGRFTALTLSLAPAVWVVVAVTLLAYGTVPRACAAVGWGFLALGILTEIAVKVNLVPDAVFTLVSPFAHVNPYYRRTWASYPLLAALAAVLTAVGLWALRRRDLPA</sequence>
<keyword evidence="3" id="KW-1185">Reference proteome</keyword>
<organism evidence="2 3">
    <name type="scientific">Nocardiopsis dassonvillei (strain ATCC 23218 / DSM 43111 / CIP 107115 / JCM 7437 / KCTC 9190 / NBRC 14626 / NCTC 10488 / NRRL B-5397 / IMRU 509)</name>
    <name type="common">Actinomadura dassonvillei</name>
    <dbReference type="NCBI Taxonomy" id="446468"/>
    <lineage>
        <taxon>Bacteria</taxon>
        <taxon>Bacillati</taxon>
        <taxon>Actinomycetota</taxon>
        <taxon>Actinomycetes</taxon>
        <taxon>Streptosporangiales</taxon>
        <taxon>Nocardiopsidaceae</taxon>
        <taxon>Nocardiopsis</taxon>
    </lineage>
</organism>
<feature type="transmembrane region" description="Helical" evidence="1">
    <location>
        <begin position="442"/>
        <end position="464"/>
    </location>
</feature>
<dbReference type="STRING" id="446468.Ndas_1680"/>
<feature type="transmembrane region" description="Helical" evidence="1">
    <location>
        <begin position="173"/>
        <end position="194"/>
    </location>
</feature>
<keyword evidence="1" id="KW-0472">Membrane</keyword>
<protein>
    <submittedName>
        <fullName evidence="2">ABC antibiotics transporter</fullName>
    </submittedName>
</protein>
<feature type="transmembrane region" description="Helical" evidence="1">
    <location>
        <begin position="516"/>
        <end position="537"/>
    </location>
</feature>
<name>D7B4R9_NOCDD</name>
<feature type="transmembrane region" description="Helical" evidence="1">
    <location>
        <begin position="34"/>
        <end position="54"/>
    </location>
</feature>
<dbReference type="GeneID" id="91484282"/>
<reference evidence="2 3" key="1">
    <citation type="journal article" date="2010" name="Stand. Genomic Sci.">
        <title>Complete genome sequence of Nocardiopsis dassonvillei type strain (IMRU 509).</title>
        <authorList>
            <person name="Sun H."/>
            <person name="Lapidus A."/>
            <person name="Nolan M."/>
            <person name="Lucas S."/>
            <person name="Del Rio T.G."/>
            <person name="Tice H."/>
            <person name="Cheng J.F."/>
            <person name="Tapia R."/>
            <person name="Han C."/>
            <person name="Goodwin L."/>
            <person name="Pitluck S."/>
            <person name="Pagani I."/>
            <person name="Ivanova N."/>
            <person name="Mavromatis K."/>
            <person name="Mikhailova N."/>
            <person name="Pati A."/>
            <person name="Chen A."/>
            <person name="Palaniappan K."/>
            <person name="Land M."/>
            <person name="Hauser L."/>
            <person name="Chang Y.J."/>
            <person name="Jeffries C.D."/>
            <person name="Djao O.D."/>
            <person name="Rohde M."/>
            <person name="Sikorski J."/>
            <person name="Goker M."/>
            <person name="Woyke T."/>
            <person name="Bristow J."/>
            <person name="Eisen J.A."/>
            <person name="Markowitz V."/>
            <person name="Hugenholtz P."/>
            <person name="Kyrpides N.C."/>
            <person name="Klenk H.P."/>
        </authorList>
    </citation>
    <scope>NUCLEOTIDE SEQUENCE [LARGE SCALE GENOMIC DNA]</scope>
    <source>
        <strain evidence="3">ATCC 23218 / DSM 43111 / CIP 107115 / JCM 7437 / KCTC 9190 / NBRC 14626 / NCTC 10488 / NRRL B-5397 / IMRU 509</strain>
    </source>
</reference>
<feature type="transmembrane region" description="Helical" evidence="1">
    <location>
        <begin position="206"/>
        <end position="231"/>
    </location>
</feature>